<dbReference type="PANTHER" id="PTHR24096">
    <property type="entry name" value="LONG-CHAIN-FATTY-ACID--COA LIGASE"/>
    <property type="match status" value="1"/>
</dbReference>
<name>A0AAD7CF80_9AGAR</name>
<dbReference type="PROSITE" id="PS00455">
    <property type="entry name" value="AMP_BINDING"/>
    <property type="match status" value="1"/>
</dbReference>
<dbReference type="Proteomes" id="UP001221142">
    <property type="component" value="Unassembled WGS sequence"/>
</dbReference>
<feature type="domain" description="AMP-dependent synthetase/ligase" evidence="3">
    <location>
        <begin position="49"/>
        <end position="404"/>
    </location>
</feature>
<keyword evidence="2" id="KW-0436">Ligase</keyword>
<dbReference type="InterPro" id="IPR045851">
    <property type="entry name" value="AMP-bd_C_sf"/>
</dbReference>
<organism evidence="5 6">
    <name type="scientific">Roridomyces roridus</name>
    <dbReference type="NCBI Taxonomy" id="1738132"/>
    <lineage>
        <taxon>Eukaryota</taxon>
        <taxon>Fungi</taxon>
        <taxon>Dikarya</taxon>
        <taxon>Basidiomycota</taxon>
        <taxon>Agaricomycotina</taxon>
        <taxon>Agaricomycetes</taxon>
        <taxon>Agaricomycetidae</taxon>
        <taxon>Agaricales</taxon>
        <taxon>Marasmiineae</taxon>
        <taxon>Mycenaceae</taxon>
        <taxon>Roridomyces</taxon>
    </lineage>
</organism>
<gene>
    <name evidence="5" type="ORF">FB45DRAFT_893024</name>
</gene>
<keyword evidence="6" id="KW-1185">Reference proteome</keyword>
<evidence type="ECO:0000313" key="5">
    <source>
        <dbReference type="EMBL" id="KAJ7647311.1"/>
    </source>
</evidence>
<dbReference type="PANTHER" id="PTHR24096:SF149">
    <property type="entry name" value="AMP-BINDING DOMAIN-CONTAINING PROTEIN-RELATED"/>
    <property type="match status" value="1"/>
</dbReference>
<dbReference type="InterPro" id="IPR020845">
    <property type="entry name" value="AMP-binding_CS"/>
</dbReference>
<proteinExistence type="inferred from homology"/>
<dbReference type="InterPro" id="IPR025110">
    <property type="entry name" value="AMP-bd_C"/>
</dbReference>
<evidence type="ECO:0000259" key="3">
    <source>
        <dbReference type="Pfam" id="PF00501"/>
    </source>
</evidence>
<sequence>MIYTSDPAPPVPQLDLLSLLFDSQYCLAAEDTVLHTDAANPSNGITKAAARILTRRIASALRELGIGKHGSGKDVVVVVSAGQRMLPILFYAVIAAGGVASQASASFKPEELARQIQQGSAKLCISCPATKPLLVAAAQLSGVPDDRCLVLDSFQPRWCLHMLADPSARNIVGETELDWERVTSQEKLENSVICLLYSSGTTGPPKGVIMSHTNLVWSAFITGLRLRDHWEKEGRWDYRTLAHLPAAHIAGVQGYFVIPFYNGGTTYWMPKFDFMDFLKYNRALEITTFFTVPPIYVLINKAPFVTDQFRTLKAATGGAAPLGKELQISVSNKLGVFLAQTWGLSETTGSVTGGDVNIEDTSGSVGPLLPHCKLRLVDDDGKDCPPNVPGEVLVHGPLVTKGYYNNPEANAGSFKDGYLCTGDIGVFKDGRLHIVDRKKELIKYKGLQVAPAELEAVLIDHPKILDAGVIGVYDENEATEVPRAYVVVSEQAPVSAKEIQDFVKSRLASHKQLRGGVVFVPAIPKSASGKILRKDLREMAKSGPKAKL</sequence>
<dbReference type="InterPro" id="IPR000873">
    <property type="entry name" value="AMP-dep_synth/lig_dom"/>
</dbReference>
<dbReference type="Pfam" id="PF00501">
    <property type="entry name" value="AMP-binding"/>
    <property type="match status" value="1"/>
</dbReference>
<dbReference type="Pfam" id="PF13193">
    <property type="entry name" value="AMP-binding_C"/>
    <property type="match status" value="1"/>
</dbReference>
<dbReference type="Gene3D" id="3.40.50.12780">
    <property type="entry name" value="N-terminal domain of ligase-like"/>
    <property type="match status" value="1"/>
</dbReference>
<dbReference type="FunFam" id="3.30.300.30:FF:000007">
    <property type="entry name" value="4-coumarate--CoA ligase 2"/>
    <property type="match status" value="1"/>
</dbReference>
<comment type="caution">
    <text evidence="5">The sequence shown here is derived from an EMBL/GenBank/DDBJ whole genome shotgun (WGS) entry which is preliminary data.</text>
</comment>
<evidence type="ECO:0000259" key="4">
    <source>
        <dbReference type="Pfam" id="PF13193"/>
    </source>
</evidence>
<evidence type="ECO:0000256" key="2">
    <source>
        <dbReference type="ARBA" id="ARBA00022598"/>
    </source>
</evidence>
<evidence type="ECO:0000256" key="1">
    <source>
        <dbReference type="ARBA" id="ARBA00006432"/>
    </source>
</evidence>
<dbReference type="SUPFAM" id="SSF56801">
    <property type="entry name" value="Acetyl-CoA synthetase-like"/>
    <property type="match status" value="1"/>
</dbReference>
<dbReference type="GO" id="GO:0016405">
    <property type="term" value="F:CoA-ligase activity"/>
    <property type="evidence" value="ECO:0007669"/>
    <property type="project" value="TreeGrafter"/>
</dbReference>
<protein>
    <submittedName>
        <fullName evidence="5">Uncharacterized protein</fullName>
    </submittedName>
</protein>
<feature type="domain" description="AMP-binding enzyme C-terminal" evidence="4">
    <location>
        <begin position="453"/>
        <end position="530"/>
    </location>
</feature>
<dbReference type="Gene3D" id="3.30.300.30">
    <property type="match status" value="1"/>
</dbReference>
<dbReference type="EMBL" id="JARKIF010000002">
    <property type="protein sequence ID" value="KAJ7647311.1"/>
    <property type="molecule type" value="Genomic_DNA"/>
</dbReference>
<reference evidence="5" key="1">
    <citation type="submission" date="2023-03" db="EMBL/GenBank/DDBJ databases">
        <title>Massive genome expansion in bonnet fungi (Mycena s.s.) driven by repeated elements and novel gene families across ecological guilds.</title>
        <authorList>
            <consortium name="Lawrence Berkeley National Laboratory"/>
            <person name="Harder C.B."/>
            <person name="Miyauchi S."/>
            <person name="Viragh M."/>
            <person name="Kuo A."/>
            <person name="Thoen E."/>
            <person name="Andreopoulos B."/>
            <person name="Lu D."/>
            <person name="Skrede I."/>
            <person name="Drula E."/>
            <person name="Henrissat B."/>
            <person name="Morin E."/>
            <person name="Kohler A."/>
            <person name="Barry K."/>
            <person name="LaButti K."/>
            <person name="Morin E."/>
            <person name="Salamov A."/>
            <person name="Lipzen A."/>
            <person name="Mereny Z."/>
            <person name="Hegedus B."/>
            <person name="Baldrian P."/>
            <person name="Stursova M."/>
            <person name="Weitz H."/>
            <person name="Taylor A."/>
            <person name="Grigoriev I.V."/>
            <person name="Nagy L.G."/>
            <person name="Martin F."/>
            <person name="Kauserud H."/>
        </authorList>
    </citation>
    <scope>NUCLEOTIDE SEQUENCE</scope>
    <source>
        <strain evidence="5">9284</strain>
    </source>
</reference>
<dbReference type="AlphaFoldDB" id="A0AAD7CF80"/>
<dbReference type="GO" id="GO:0019748">
    <property type="term" value="P:secondary metabolic process"/>
    <property type="evidence" value="ECO:0007669"/>
    <property type="project" value="TreeGrafter"/>
</dbReference>
<accession>A0AAD7CF80</accession>
<dbReference type="InterPro" id="IPR042099">
    <property type="entry name" value="ANL_N_sf"/>
</dbReference>
<evidence type="ECO:0000313" key="6">
    <source>
        <dbReference type="Proteomes" id="UP001221142"/>
    </source>
</evidence>
<comment type="similarity">
    <text evidence="1">Belongs to the ATP-dependent AMP-binding enzyme family.</text>
</comment>